<organism evidence="2 3">
    <name type="scientific">Fomitopsis schrenkii</name>
    <name type="common">Brown rot fungus</name>
    <dbReference type="NCBI Taxonomy" id="2126942"/>
    <lineage>
        <taxon>Eukaryota</taxon>
        <taxon>Fungi</taxon>
        <taxon>Dikarya</taxon>
        <taxon>Basidiomycota</taxon>
        <taxon>Agaricomycotina</taxon>
        <taxon>Agaricomycetes</taxon>
        <taxon>Polyporales</taxon>
        <taxon>Fomitopsis</taxon>
    </lineage>
</organism>
<evidence type="ECO:0000256" key="1">
    <source>
        <dbReference type="SAM" id="MobiDB-lite"/>
    </source>
</evidence>
<dbReference type="InParanoid" id="S8DSE9"/>
<feature type="region of interest" description="Disordered" evidence="1">
    <location>
        <begin position="214"/>
        <end position="248"/>
    </location>
</feature>
<dbReference type="EMBL" id="KE504244">
    <property type="protein sequence ID" value="EPS94113.1"/>
    <property type="molecule type" value="Genomic_DNA"/>
</dbReference>
<evidence type="ECO:0000313" key="2">
    <source>
        <dbReference type="EMBL" id="EPS94113.1"/>
    </source>
</evidence>
<sequence>MAWKRMFSFRAAVFQDSSPALPPDTTRSTLADSPVTDCASASTNSTARATSGVRSRERSFSEAAAARRDGSSTVACLLNVSQNDLTTRPRSLNLSSSASDMPQVRASCSAESLLEFNHPDSSHSTLSLSLSYHSLHGHERPGTPVTVAASSKSADMLPRPPPKAKPKRRENISFPYFVTPLVLTTANPYIVPPTPPSSPTSTKADTMSISAPKLAGTSFQSGTPTVRDVPVKEPHASSQEAIDELPPAPATIFQKITGAPRKRLVSRPSADGFALSSSSSTLASLPTPQPPSTTARPRVPSRAPPAPTVTGPDAALRSIANAGEDKRVKIALARKTRVDVDEARDVGEVLPRLQMLRAQ</sequence>
<dbReference type="Proteomes" id="UP000015241">
    <property type="component" value="Unassembled WGS sequence"/>
</dbReference>
<dbReference type="HOGENOM" id="CLU_771692_0_0_1"/>
<feature type="region of interest" description="Disordered" evidence="1">
    <location>
        <begin position="136"/>
        <end position="168"/>
    </location>
</feature>
<name>S8DSE9_FOMSC</name>
<dbReference type="OrthoDB" id="10545051at2759"/>
<evidence type="ECO:0000313" key="3">
    <source>
        <dbReference type="Proteomes" id="UP000015241"/>
    </source>
</evidence>
<feature type="compositionally biased region" description="Low complexity" evidence="1">
    <location>
        <begin position="274"/>
        <end position="301"/>
    </location>
</feature>
<dbReference type="AlphaFoldDB" id="S8DSE9"/>
<proteinExistence type="predicted"/>
<keyword evidence="3" id="KW-1185">Reference proteome</keyword>
<reference evidence="2 3" key="1">
    <citation type="journal article" date="2012" name="Science">
        <title>The Paleozoic origin of enzymatic lignin decomposition reconstructed from 31 fungal genomes.</title>
        <authorList>
            <person name="Floudas D."/>
            <person name="Binder M."/>
            <person name="Riley R."/>
            <person name="Barry K."/>
            <person name="Blanchette R.A."/>
            <person name="Henrissat B."/>
            <person name="Martinez A.T."/>
            <person name="Otillar R."/>
            <person name="Spatafora J.W."/>
            <person name="Yadav J.S."/>
            <person name="Aerts A."/>
            <person name="Benoit I."/>
            <person name="Boyd A."/>
            <person name="Carlson A."/>
            <person name="Copeland A."/>
            <person name="Coutinho P.M."/>
            <person name="de Vries R.P."/>
            <person name="Ferreira P."/>
            <person name="Findley K."/>
            <person name="Foster B."/>
            <person name="Gaskell J."/>
            <person name="Glotzer D."/>
            <person name="Gorecki P."/>
            <person name="Heitman J."/>
            <person name="Hesse C."/>
            <person name="Hori C."/>
            <person name="Igarashi K."/>
            <person name="Jurgens J.A."/>
            <person name="Kallen N."/>
            <person name="Kersten P."/>
            <person name="Kohler A."/>
            <person name="Kuees U."/>
            <person name="Kumar T.K.A."/>
            <person name="Kuo A."/>
            <person name="LaButti K."/>
            <person name="Larrondo L.F."/>
            <person name="Lindquist E."/>
            <person name="Ling A."/>
            <person name="Lombard V."/>
            <person name="Lucas S."/>
            <person name="Lundell T."/>
            <person name="Martin R."/>
            <person name="McLaughlin D.J."/>
            <person name="Morgenstern I."/>
            <person name="Morin E."/>
            <person name="Murat C."/>
            <person name="Nagy L.G."/>
            <person name="Nolan M."/>
            <person name="Ohm R.A."/>
            <person name="Patyshakuliyeva A."/>
            <person name="Rokas A."/>
            <person name="Ruiz-Duenas F.J."/>
            <person name="Sabat G."/>
            <person name="Salamov A."/>
            <person name="Samejima M."/>
            <person name="Schmutz J."/>
            <person name="Slot J.C."/>
            <person name="St John F."/>
            <person name="Stenlid J."/>
            <person name="Sun H."/>
            <person name="Sun S."/>
            <person name="Syed K."/>
            <person name="Tsang A."/>
            <person name="Wiebenga A."/>
            <person name="Young D."/>
            <person name="Pisabarro A."/>
            <person name="Eastwood D.C."/>
            <person name="Martin F."/>
            <person name="Cullen D."/>
            <person name="Grigoriev I.V."/>
            <person name="Hibbett D.S."/>
        </authorList>
    </citation>
    <scope>NUCLEOTIDE SEQUENCE</scope>
    <source>
        <strain evidence="3">FP-58527</strain>
    </source>
</reference>
<gene>
    <name evidence="2" type="ORF">FOMPIDRAFT_1055360</name>
</gene>
<feature type="region of interest" description="Disordered" evidence="1">
    <location>
        <begin position="18"/>
        <end position="58"/>
    </location>
</feature>
<accession>S8DSE9</accession>
<feature type="region of interest" description="Disordered" evidence="1">
    <location>
        <begin position="263"/>
        <end position="313"/>
    </location>
</feature>
<feature type="compositionally biased region" description="Low complexity" evidence="1">
    <location>
        <begin position="39"/>
        <end position="51"/>
    </location>
</feature>
<protein>
    <submittedName>
        <fullName evidence="2">Uncharacterized protein</fullName>
    </submittedName>
</protein>